<keyword evidence="4" id="KW-1185">Reference proteome</keyword>
<organism evidence="3 4">
    <name type="scientific">Castanea mollissima</name>
    <name type="common">Chinese chestnut</name>
    <dbReference type="NCBI Taxonomy" id="60419"/>
    <lineage>
        <taxon>Eukaryota</taxon>
        <taxon>Viridiplantae</taxon>
        <taxon>Streptophyta</taxon>
        <taxon>Embryophyta</taxon>
        <taxon>Tracheophyta</taxon>
        <taxon>Spermatophyta</taxon>
        <taxon>Magnoliopsida</taxon>
        <taxon>eudicotyledons</taxon>
        <taxon>Gunneridae</taxon>
        <taxon>Pentapetalae</taxon>
        <taxon>rosids</taxon>
        <taxon>fabids</taxon>
        <taxon>Fagales</taxon>
        <taxon>Fagaceae</taxon>
        <taxon>Castanea</taxon>
    </lineage>
</organism>
<comment type="caution">
    <text evidence="3">The sequence shown here is derived from an EMBL/GenBank/DDBJ whole genome shotgun (WGS) entry which is preliminary data.</text>
</comment>
<dbReference type="Pfam" id="PF13086">
    <property type="entry name" value="AAA_11"/>
    <property type="match status" value="1"/>
</dbReference>
<dbReference type="PANTHER" id="PTHR21529:SF4">
    <property type="entry name" value="TPR AND ANKYRIN REPEAT-CONTAINING PROTEIN 1"/>
    <property type="match status" value="1"/>
</dbReference>
<proteinExistence type="predicted"/>
<dbReference type="CDD" id="cd18808">
    <property type="entry name" value="SF1_C_Upf1"/>
    <property type="match status" value="1"/>
</dbReference>
<dbReference type="SUPFAM" id="SSF52540">
    <property type="entry name" value="P-loop containing nucleoside triphosphate hydrolases"/>
    <property type="match status" value="1"/>
</dbReference>
<evidence type="ECO:0000259" key="2">
    <source>
        <dbReference type="Pfam" id="PF13087"/>
    </source>
</evidence>
<reference evidence="3" key="1">
    <citation type="submission" date="2020-03" db="EMBL/GenBank/DDBJ databases">
        <title>Castanea mollissima Vanexum genome sequencing.</title>
        <authorList>
            <person name="Staton M."/>
        </authorList>
    </citation>
    <scope>NUCLEOTIDE SEQUENCE</scope>
    <source>
        <tissue evidence="3">Leaf</tissue>
    </source>
</reference>
<dbReference type="Gene3D" id="3.40.50.300">
    <property type="entry name" value="P-loop containing nucleotide triphosphate hydrolases"/>
    <property type="match status" value="2"/>
</dbReference>
<dbReference type="Proteomes" id="UP000737018">
    <property type="component" value="Unassembled WGS sequence"/>
</dbReference>
<protein>
    <submittedName>
        <fullName evidence="3">Uncharacterized protein</fullName>
    </submittedName>
</protein>
<dbReference type="GO" id="GO:0004386">
    <property type="term" value="F:helicase activity"/>
    <property type="evidence" value="ECO:0007669"/>
    <property type="project" value="InterPro"/>
</dbReference>
<dbReference type="EMBL" id="JRKL02004463">
    <property type="protein sequence ID" value="KAF3952538.1"/>
    <property type="molecule type" value="Genomic_DNA"/>
</dbReference>
<evidence type="ECO:0000313" key="3">
    <source>
        <dbReference type="EMBL" id="KAF3952538.1"/>
    </source>
</evidence>
<evidence type="ECO:0000259" key="1">
    <source>
        <dbReference type="Pfam" id="PF13086"/>
    </source>
</evidence>
<dbReference type="InterPro" id="IPR041679">
    <property type="entry name" value="DNA2/NAM7-like_C"/>
</dbReference>
<dbReference type="InterPro" id="IPR041677">
    <property type="entry name" value="DNA2/NAM7_AAA_11"/>
</dbReference>
<evidence type="ECO:0000313" key="4">
    <source>
        <dbReference type="Proteomes" id="UP000737018"/>
    </source>
</evidence>
<sequence>MDSFLFREAKWKVSFNNDFLKSMSRVKNAETCKQVLTLLENLANGWRQSHMKENLFFYRGTSSQLLEQYKVNGLLNLVWTVDILKENSCYIQILKVWNILPLSEIPRVTNHLDVLFENYTVDKMNQCKYKSLNGSLVVPMRWSIYLRSCPEADPLLSLSKPLASLSLRDDSESSSTTYINNSTMGRGVVRKWLRKLPNDSAKLHEVKTQWEVLVIDEAAQLEECESTIPLQLPGHRLAILIGDEQQLPAMVKSKILDGPNVKERRHERSFLQENMFSSYIFINVAHGKEEFDNSHSLKNMVEVAVASEIVASLSKESVCTKKVKVGIISPYRAQVYAIGEKGGEEDVIIVSTVRCNMNGVVGFLKNHQRANVALTRARHCLWILGNEATLIKRCTIWKDLVIDAKKRGCFYNADEDKSFA</sequence>
<accession>A0A8J4QVJ4</accession>
<dbReference type="PANTHER" id="PTHR21529">
    <property type="entry name" value="MAMMARY TURMOR VIRUS RECEPTOR HOMOLOG 1, 2 MTVR1, 2"/>
    <property type="match status" value="1"/>
</dbReference>
<gene>
    <name evidence="3" type="ORF">CMV_021911</name>
</gene>
<dbReference type="Pfam" id="PF13087">
    <property type="entry name" value="AAA_12"/>
    <property type="match status" value="1"/>
</dbReference>
<dbReference type="InterPro" id="IPR027417">
    <property type="entry name" value="P-loop_NTPase"/>
</dbReference>
<dbReference type="OrthoDB" id="6513042at2759"/>
<name>A0A8J4QVJ4_9ROSI</name>
<feature type="domain" description="DNA2/NAM7 helicase helicase" evidence="1">
    <location>
        <begin position="200"/>
        <end position="254"/>
    </location>
</feature>
<feature type="domain" description="DNA2/NAM7 helicase-like C-terminal" evidence="2">
    <location>
        <begin position="341"/>
        <end position="387"/>
    </location>
</feature>
<dbReference type="AlphaFoldDB" id="A0A8J4QVJ4"/>
<dbReference type="InterPro" id="IPR047187">
    <property type="entry name" value="SF1_C_Upf1"/>
</dbReference>
<dbReference type="InterPro" id="IPR039904">
    <property type="entry name" value="TRANK1"/>
</dbReference>